<evidence type="ECO:0000256" key="1">
    <source>
        <dbReference type="SAM" id="MobiDB-lite"/>
    </source>
</evidence>
<gene>
    <name evidence="2" type="ORF">BCR33DRAFT_158105</name>
</gene>
<keyword evidence="3" id="KW-1185">Reference proteome</keyword>
<organism evidence="2 3">
    <name type="scientific">Rhizoclosmatium globosum</name>
    <dbReference type="NCBI Taxonomy" id="329046"/>
    <lineage>
        <taxon>Eukaryota</taxon>
        <taxon>Fungi</taxon>
        <taxon>Fungi incertae sedis</taxon>
        <taxon>Chytridiomycota</taxon>
        <taxon>Chytridiomycota incertae sedis</taxon>
        <taxon>Chytridiomycetes</taxon>
        <taxon>Chytridiales</taxon>
        <taxon>Chytriomycetaceae</taxon>
        <taxon>Rhizoclosmatium</taxon>
    </lineage>
</organism>
<evidence type="ECO:0000313" key="3">
    <source>
        <dbReference type="Proteomes" id="UP000193642"/>
    </source>
</evidence>
<dbReference type="OrthoDB" id="10327071at2759"/>
<dbReference type="EMBL" id="MCGO01000018">
    <property type="protein sequence ID" value="ORY46014.1"/>
    <property type="molecule type" value="Genomic_DNA"/>
</dbReference>
<feature type="compositionally biased region" description="Low complexity" evidence="1">
    <location>
        <begin position="292"/>
        <end position="304"/>
    </location>
</feature>
<comment type="caution">
    <text evidence="2">The sequence shown here is derived from an EMBL/GenBank/DDBJ whole genome shotgun (WGS) entry which is preliminary data.</text>
</comment>
<feature type="region of interest" description="Disordered" evidence="1">
    <location>
        <begin position="251"/>
        <end position="325"/>
    </location>
</feature>
<reference evidence="2 3" key="1">
    <citation type="submission" date="2016-07" db="EMBL/GenBank/DDBJ databases">
        <title>Pervasive Adenine N6-methylation of Active Genes in Fungi.</title>
        <authorList>
            <consortium name="DOE Joint Genome Institute"/>
            <person name="Mondo S.J."/>
            <person name="Dannebaum R.O."/>
            <person name="Kuo R.C."/>
            <person name="Labutti K."/>
            <person name="Haridas S."/>
            <person name="Kuo A."/>
            <person name="Salamov A."/>
            <person name="Ahrendt S.R."/>
            <person name="Lipzen A."/>
            <person name="Sullivan W."/>
            <person name="Andreopoulos W.B."/>
            <person name="Clum A."/>
            <person name="Lindquist E."/>
            <person name="Daum C."/>
            <person name="Ramamoorthy G.K."/>
            <person name="Gryganskyi A."/>
            <person name="Culley D."/>
            <person name="Magnuson J.K."/>
            <person name="James T.Y."/>
            <person name="O'Malley M.A."/>
            <person name="Stajich J.E."/>
            <person name="Spatafora J.W."/>
            <person name="Visel A."/>
            <person name="Grigoriev I.V."/>
        </authorList>
    </citation>
    <scope>NUCLEOTIDE SEQUENCE [LARGE SCALE GENOMIC DNA]</scope>
    <source>
        <strain evidence="2 3">JEL800</strain>
    </source>
</reference>
<proteinExistence type="predicted"/>
<sequence length="368" mass="40632">MLRREDLHPQLHNLDLCYHDTENELQECANGINSVINSFIQHEMMCQHSTQVNKSVAAELQQAGVFGVATKKLLVSDILQEVYSRIRVSVLGNMDGVSPSNVNSWQNLVNTFSQTRKRQEEVYSSTHKLFSGAATAEPVTATVSTVSSQVSLSQTSFNIDSPARLLNHGNPPDLLLGDKIDANSDSEGRKRKRHTQESESPVFASKLKAVLKPILALSEELDPNYSIFSSLSRIQTTPLKDLIQENYRRYPNDLKQGTPDEGGKFQNSIGKHSESVLVEETEEPDKRRRISGESSRTSQSSRTTAGEFKEGLIGGSQPISTEDEFHEYGSSAFSVVEYEGVIVDELALSAESDEATGSLIAQATLKRQ</sequence>
<dbReference type="Proteomes" id="UP000193642">
    <property type="component" value="Unassembled WGS sequence"/>
</dbReference>
<evidence type="ECO:0000313" key="2">
    <source>
        <dbReference type="EMBL" id="ORY46014.1"/>
    </source>
</evidence>
<protein>
    <submittedName>
        <fullName evidence="2">Uncharacterized protein</fullName>
    </submittedName>
</protein>
<name>A0A1Y2CGR7_9FUNG</name>
<feature type="compositionally biased region" description="Basic and acidic residues" evidence="1">
    <location>
        <begin position="176"/>
        <end position="188"/>
    </location>
</feature>
<feature type="region of interest" description="Disordered" evidence="1">
    <location>
        <begin position="161"/>
        <end position="201"/>
    </location>
</feature>
<dbReference type="AlphaFoldDB" id="A0A1Y2CGR7"/>
<accession>A0A1Y2CGR7</accession>